<feature type="disulfide bond" evidence="5">
    <location>
        <begin position="54"/>
        <end position="81"/>
    </location>
</feature>
<dbReference type="CDD" id="cd00033">
    <property type="entry name" value="CCP"/>
    <property type="match status" value="2"/>
</dbReference>
<protein>
    <recommendedName>
        <fullName evidence="7">Sushi domain-containing protein</fullName>
    </recommendedName>
</protein>
<dbReference type="InterPro" id="IPR000436">
    <property type="entry name" value="Sushi_SCR_CCP_dom"/>
</dbReference>
<keyword evidence="6" id="KW-0732">Signal</keyword>
<feature type="domain" description="Sushi" evidence="7">
    <location>
        <begin position="86"/>
        <end position="144"/>
    </location>
</feature>
<evidence type="ECO:0000313" key="9">
    <source>
        <dbReference type="Proteomes" id="UP000015104"/>
    </source>
</evidence>
<feature type="disulfide bond" evidence="5">
    <location>
        <begin position="115"/>
        <end position="142"/>
    </location>
</feature>
<keyword evidence="3 5" id="KW-1015">Disulfide bond</keyword>
<dbReference type="InterPro" id="IPR050350">
    <property type="entry name" value="Compl-Cell_Adhes-Reg"/>
</dbReference>
<feature type="chain" id="PRO_5004581448" description="Sushi domain-containing protein" evidence="6">
    <location>
        <begin position="25"/>
        <end position="181"/>
    </location>
</feature>
<sequence length="181" mass="18900">MNLCLLQLLSISFSLTCLFDGIQGQSCPALESPLYGSLSGPCLTNPGSTCSIRCNPSFESLGSCARVCQPNGSWTGLPLICLNRAITCPPLTLPEKLSMGGPCFNVAGGICRFGCPVDSTLLGPESIYCTNLGSWSASPPSCSPNGCPALQALDNGQLTGMCGIQGLNYFHMYSPCSLLNM</sequence>
<dbReference type="HOGENOM" id="CLU_1490874_0_0_1"/>
<dbReference type="Proteomes" id="UP000015104">
    <property type="component" value="Unassembled WGS sequence"/>
</dbReference>
<dbReference type="Pfam" id="PF00084">
    <property type="entry name" value="Sushi"/>
    <property type="match status" value="1"/>
</dbReference>
<dbReference type="PROSITE" id="PS50923">
    <property type="entry name" value="SUSHI"/>
    <property type="match status" value="2"/>
</dbReference>
<reference evidence="8" key="2">
    <citation type="submission" date="2015-06" db="UniProtKB">
        <authorList>
            <consortium name="EnsemblMetazoa"/>
        </authorList>
    </citation>
    <scope>IDENTIFICATION</scope>
</reference>
<reference evidence="9" key="1">
    <citation type="submission" date="2011-08" db="EMBL/GenBank/DDBJ databases">
        <authorList>
            <person name="Rombauts S."/>
        </authorList>
    </citation>
    <scope>NUCLEOTIDE SEQUENCE</scope>
    <source>
        <strain evidence="9">London</strain>
    </source>
</reference>
<dbReference type="Gene3D" id="2.10.70.10">
    <property type="entry name" value="Complement Module, domain 1"/>
    <property type="match status" value="2"/>
</dbReference>
<evidence type="ECO:0000256" key="1">
    <source>
        <dbReference type="ARBA" id="ARBA00022659"/>
    </source>
</evidence>
<dbReference type="AlphaFoldDB" id="T1KJU5"/>
<comment type="caution">
    <text evidence="5">Lacks conserved residue(s) required for the propagation of feature annotation.</text>
</comment>
<dbReference type="PANTHER" id="PTHR19325:SF560">
    <property type="entry name" value="SUSHI, VON WILLEBRAND FACTOR TYPE A, EGF AND PENTRAXIN DOMAIN-CONTAINING PROTEIN 1"/>
    <property type="match status" value="1"/>
</dbReference>
<evidence type="ECO:0000256" key="3">
    <source>
        <dbReference type="ARBA" id="ARBA00023157"/>
    </source>
</evidence>
<organism evidence="8 9">
    <name type="scientific">Tetranychus urticae</name>
    <name type="common">Two-spotted spider mite</name>
    <dbReference type="NCBI Taxonomy" id="32264"/>
    <lineage>
        <taxon>Eukaryota</taxon>
        <taxon>Metazoa</taxon>
        <taxon>Ecdysozoa</taxon>
        <taxon>Arthropoda</taxon>
        <taxon>Chelicerata</taxon>
        <taxon>Arachnida</taxon>
        <taxon>Acari</taxon>
        <taxon>Acariformes</taxon>
        <taxon>Trombidiformes</taxon>
        <taxon>Prostigmata</taxon>
        <taxon>Eleutherengona</taxon>
        <taxon>Raphignathae</taxon>
        <taxon>Tetranychoidea</taxon>
        <taxon>Tetranychidae</taxon>
        <taxon>Tetranychus</taxon>
    </lineage>
</organism>
<keyword evidence="1 5" id="KW-0768">Sushi</keyword>
<dbReference type="PANTHER" id="PTHR19325">
    <property type="entry name" value="COMPLEMENT COMPONENT-RELATED SUSHI DOMAIN-CONTAINING"/>
    <property type="match status" value="1"/>
</dbReference>
<dbReference type="EMBL" id="CAEY01000168">
    <property type="status" value="NOT_ANNOTATED_CDS"/>
    <property type="molecule type" value="Genomic_DNA"/>
</dbReference>
<evidence type="ECO:0000256" key="2">
    <source>
        <dbReference type="ARBA" id="ARBA00022737"/>
    </source>
</evidence>
<feature type="domain" description="Sushi" evidence="7">
    <location>
        <begin position="25"/>
        <end position="83"/>
    </location>
</feature>
<dbReference type="eggNOG" id="KOG4297">
    <property type="taxonomic scope" value="Eukaryota"/>
</dbReference>
<dbReference type="InterPro" id="IPR035976">
    <property type="entry name" value="Sushi/SCR/CCP_sf"/>
</dbReference>
<name>T1KJU5_TETUR</name>
<dbReference type="STRING" id="32264.T1KJU5"/>
<proteinExistence type="predicted"/>
<keyword evidence="4" id="KW-0325">Glycoprotein</keyword>
<accession>T1KJU5</accession>
<feature type="signal peptide" evidence="6">
    <location>
        <begin position="1"/>
        <end position="24"/>
    </location>
</feature>
<evidence type="ECO:0000256" key="6">
    <source>
        <dbReference type="SAM" id="SignalP"/>
    </source>
</evidence>
<keyword evidence="9" id="KW-1185">Reference proteome</keyword>
<evidence type="ECO:0000259" key="7">
    <source>
        <dbReference type="PROSITE" id="PS50923"/>
    </source>
</evidence>
<dbReference type="EnsemblMetazoa" id="tetur13g01260.1">
    <property type="protein sequence ID" value="tetur13g01260.1"/>
    <property type="gene ID" value="tetur13g01260"/>
</dbReference>
<dbReference type="SMART" id="SM00032">
    <property type="entry name" value="CCP"/>
    <property type="match status" value="2"/>
</dbReference>
<evidence type="ECO:0000313" key="8">
    <source>
        <dbReference type="EnsemblMetazoa" id="tetur13g01260.1"/>
    </source>
</evidence>
<evidence type="ECO:0000256" key="4">
    <source>
        <dbReference type="ARBA" id="ARBA00023180"/>
    </source>
</evidence>
<dbReference type="SUPFAM" id="SSF57535">
    <property type="entry name" value="Complement control module/SCR domain"/>
    <property type="match status" value="2"/>
</dbReference>
<evidence type="ECO:0000256" key="5">
    <source>
        <dbReference type="PROSITE-ProRule" id="PRU00302"/>
    </source>
</evidence>
<keyword evidence="2" id="KW-0677">Repeat</keyword>